<organism evidence="1">
    <name type="scientific">Rhizobium rhizogenes</name>
    <name type="common">Agrobacterium rhizogenes</name>
    <dbReference type="NCBI Taxonomy" id="359"/>
    <lineage>
        <taxon>Bacteria</taxon>
        <taxon>Pseudomonadati</taxon>
        <taxon>Pseudomonadota</taxon>
        <taxon>Alphaproteobacteria</taxon>
        <taxon>Hyphomicrobiales</taxon>
        <taxon>Rhizobiaceae</taxon>
        <taxon>Rhizobium/Agrobacterium group</taxon>
        <taxon>Rhizobium</taxon>
    </lineage>
</organism>
<sequence length="53" mass="6166">MKSEDQFQDTSVSNKILVYLDKLIQSKNTDHRYISLTNLAGETVDWFRGDSWA</sequence>
<evidence type="ECO:0000313" key="1">
    <source>
        <dbReference type="EMBL" id="QCL09416.1"/>
    </source>
</evidence>
<geneLocation type="plasmid" evidence="1">
    <name>pC5.7c</name>
</geneLocation>
<reference evidence="1" key="1">
    <citation type="submission" date="2018-12" db="EMBL/GenBank/DDBJ databases">
        <title>Three Rhizobium rhizogenes strains isolated from the same crown gall tumor carry diverse plasmids.</title>
        <authorList>
            <person name="Pulawska J."/>
            <person name="Kuzmanovic N."/>
        </authorList>
    </citation>
    <scope>NUCLEOTIDE SEQUENCE</scope>
    <source>
        <strain evidence="1">C5.7</strain>
        <plasmid evidence="1">pC5.7c</plasmid>
    </source>
</reference>
<gene>
    <name evidence="1" type="ORF">pC5.7c_549</name>
</gene>
<keyword evidence="1" id="KW-0614">Plasmid</keyword>
<proteinExistence type="predicted"/>
<dbReference type="EMBL" id="MK318969">
    <property type="protein sequence ID" value="QCL09416.1"/>
    <property type="molecule type" value="Genomic_DNA"/>
</dbReference>
<name>A0A7S5DRD7_RHIRH</name>
<protein>
    <submittedName>
        <fullName evidence="1">Uncharacterized protein</fullName>
    </submittedName>
</protein>
<accession>A0A7S5DRD7</accession>
<dbReference type="AlphaFoldDB" id="A0A7S5DRD7"/>